<sequence length="218" mass="23765">MYQPPHFQETRQDILHGLVRAHPLGLLISNGTEGPVANAIPFLLDADIGPKGRLRAHLAKANPQWRLLAESPASPVLVVFQGADAYVTPSWYETKRETGKVVPTWNYAIVQVRGMVKVIEDQAWLAQQIAELTASQEGSREAPWAVTDAPAGFIQSQIKGIVGLEIEITDISGKWKVSQNRPVADRVGVAEGLEKEAPSASAPDMAELVRTYGGIERQ</sequence>
<evidence type="ECO:0000313" key="2">
    <source>
        <dbReference type="Proteomes" id="UP000272706"/>
    </source>
</evidence>
<dbReference type="RefSeq" id="WP_120015508.1">
    <property type="nucleotide sequence ID" value="NZ_QZWZ01000013.1"/>
</dbReference>
<proteinExistence type="predicted"/>
<comment type="caution">
    <text evidence="1">The sequence shown here is derived from an EMBL/GenBank/DDBJ whole genome shotgun (WGS) entry which is preliminary data.</text>
</comment>
<reference evidence="1 2" key="1">
    <citation type="submission" date="2018-09" db="EMBL/GenBank/DDBJ databases">
        <title>Mesorhizobium carmichaelinearum sp. nov. isolated from Carmichaelinea spp. root nodules in New Zealand.</title>
        <authorList>
            <person name="De Meyer S.E."/>
        </authorList>
    </citation>
    <scope>NUCLEOTIDE SEQUENCE [LARGE SCALE GENOMIC DNA]</scope>
    <source>
        <strain evidence="1 2">ICMP19557</strain>
    </source>
</reference>
<dbReference type="OrthoDB" id="9794948at2"/>
<accession>A0A3A5KNH9</accession>
<evidence type="ECO:0000313" key="1">
    <source>
        <dbReference type="EMBL" id="RJT37521.1"/>
    </source>
</evidence>
<dbReference type="SUPFAM" id="SSF50475">
    <property type="entry name" value="FMN-binding split barrel"/>
    <property type="match status" value="1"/>
</dbReference>
<keyword evidence="2" id="KW-1185">Reference proteome</keyword>
<organism evidence="1 2">
    <name type="scientific">Mesorhizobium waimense</name>
    <dbReference type="NCBI Taxonomy" id="1300307"/>
    <lineage>
        <taxon>Bacteria</taxon>
        <taxon>Pseudomonadati</taxon>
        <taxon>Pseudomonadota</taxon>
        <taxon>Alphaproteobacteria</taxon>
        <taxon>Hyphomicrobiales</taxon>
        <taxon>Phyllobacteriaceae</taxon>
        <taxon>Mesorhizobium</taxon>
    </lineage>
</organism>
<dbReference type="InterPro" id="IPR007396">
    <property type="entry name" value="TR_PAI2-type"/>
</dbReference>
<dbReference type="Pfam" id="PF04299">
    <property type="entry name" value="FMN_bind_2"/>
    <property type="match status" value="1"/>
</dbReference>
<dbReference type="Proteomes" id="UP000272706">
    <property type="component" value="Unassembled WGS sequence"/>
</dbReference>
<name>A0A3A5KNH9_9HYPH</name>
<protein>
    <submittedName>
        <fullName evidence="1">FMN-binding negative transcriptional regulator</fullName>
    </submittedName>
</protein>
<dbReference type="Gene3D" id="2.30.110.10">
    <property type="entry name" value="Electron Transport, Fmn-binding Protein, Chain A"/>
    <property type="match status" value="1"/>
</dbReference>
<gene>
    <name evidence="1" type="ORF">D3227_17975</name>
</gene>
<dbReference type="EMBL" id="QZWZ01000013">
    <property type="protein sequence ID" value="RJT37521.1"/>
    <property type="molecule type" value="Genomic_DNA"/>
</dbReference>
<dbReference type="AlphaFoldDB" id="A0A3A5KNH9"/>
<dbReference type="InterPro" id="IPR012349">
    <property type="entry name" value="Split_barrel_FMN-bd"/>
</dbReference>
<dbReference type="PANTHER" id="PTHR35802:SF1">
    <property type="entry name" value="PROTEASE SYNTHASE AND SPORULATION PROTEIN PAI 2"/>
    <property type="match status" value="1"/>
</dbReference>
<dbReference type="PIRSF" id="PIRSF010372">
    <property type="entry name" value="PaiB"/>
    <property type="match status" value="1"/>
</dbReference>
<dbReference type="PANTHER" id="PTHR35802">
    <property type="entry name" value="PROTEASE SYNTHASE AND SPORULATION PROTEIN PAI 2"/>
    <property type="match status" value="1"/>
</dbReference>